<evidence type="ECO:0000313" key="2">
    <source>
        <dbReference type="Proteomes" id="UP000308836"/>
    </source>
</evidence>
<protein>
    <submittedName>
        <fullName evidence="1">YihY/virulence factor BrkB family protein</fullName>
    </submittedName>
</protein>
<dbReference type="EMBL" id="SRYG01000001">
    <property type="protein sequence ID" value="TGY67276.1"/>
    <property type="molecule type" value="Genomic_DNA"/>
</dbReference>
<comment type="caution">
    <text evidence="1">The sequence shown here is derived from an EMBL/GenBank/DDBJ whole genome shotgun (WGS) entry which is preliminary data.</text>
</comment>
<accession>A0AC61RBD1</accession>
<keyword evidence="2" id="KW-1185">Reference proteome</keyword>
<proteinExistence type="predicted"/>
<evidence type="ECO:0000313" key="1">
    <source>
        <dbReference type="EMBL" id="TGY67276.1"/>
    </source>
</evidence>
<organism evidence="1 2">
    <name type="scientific">Dubosiella muris</name>
    <dbReference type="NCBI Taxonomy" id="3038133"/>
    <lineage>
        <taxon>Bacteria</taxon>
        <taxon>Bacillati</taxon>
        <taxon>Bacillota</taxon>
        <taxon>Erysipelotrichia</taxon>
        <taxon>Erysipelotrichales</taxon>
        <taxon>Erysipelotrichaceae</taxon>
        <taxon>Dubosiella</taxon>
    </lineage>
</organism>
<name>A0AC61RBD1_9FIRM</name>
<gene>
    <name evidence="1" type="ORF">E5336_00430</name>
</gene>
<sequence>MLKRVKTLLHRYEHTLVFALARRYVEDDLGSKAASLAYYFLFSVFPLLILAASLIGGLQIEPDALAKACAGFLPASIIEMMTTYLAYIKQSYNTTILIFSLVFSVYFPFRAIKELMQDVRASFRQPDRTRPKTYILRQLLCTVLMPATLFFSLLLIVLGQNVIEYFLHWFLPDTIHLSRFLLSLWQYARFVAAAGLMALSLGVLYAFSLDRVAPIRTIAPGIVFAILLWIASSVCFSFYVENYANYSLIYGTLGALIVLLLWLYLTSLILILGSELNAIRAQKKESRNQ</sequence>
<dbReference type="Proteomes" id="UP000308836">
    <property type="component" value="Unassembled WGS sequence"/>
</dbReference>
<reference evidence="1" key="1">
    <citation type="submission" date="2019-04" db="EMBL/GenBank/DDBJ databases">
        <title>Microbes associate with the intestines of laboratory mice.</title>
        <authorList>
            <person name="Navarre W."/>
            <person name="Wong E."/>
            <person name="Huang K."/>
            <person name="Tropini C."/>
            <person name="Ng K."/>
            <person name="Yu B."/>
        </authorList>
    </citation>
    <scope>NUCLEOTIDE SEQUENCE</scope>
    <source>
        <strain evidence="1">NM09_H32</strain>
    </source>
</reference>